<evidence type="ECO:0000313" key="1">
    <source>
        <dbReference type="EMBL" id="SCM82545.1"/>
    </source>
</evidence>
<dbReference type="EMBL" id="FMJE01000005">
    <property type="protein sequence ID" value="SCM82545.1"/>
    <property type="molecule type" value="Genomic_DNA"/>
</dbReference>
<dbReference type="Pfam" id="PF04245">
    <property type="entry name" value="NA37"/>
    <property type="match status" value="1"/>
</dbReference>
<gene>
    <name evidence="1" type="ORF">KL86SPO_50316</name>
</gene>
<dbReference type="InterPro" id="IPR007358">
    <property type="entry name" value="Nucleoid_associated_NdpA"/>
</dbReference>
<protein>
    <submittedName>
        <fullName evidence="1">Nucleoid-associated protein</fullName>
    </submittedName>
</protein>
<reference evidence="1" key="1">
    <citation type="submission" date="2016-08" db="EMBL/GenBank/DDBJ databases">
        <authorList>
            <person name="Seilhamer J.J."/>
        </authorList>
    </citation>
    <scope>NUCLEOTIDE SEQUENCE</scope>
    <source>
        <strain evidence="1">86</strain>
    </source>
</reference>
<sequence length="334" mass="36774">MLIHIDKAILHILDFNSGVTVFSEQELDITSNSVVAFLTKHIEKLHQDQSAKTGTFYPNSKFRQQVADYLAGGVDFTGFSIYATELMYAAMAQADALDSTDVLICEFTIDSNRMLALLKCNNKIGFIHQVVQENDKIKNDIINHYAILPGLAQKLDEYAFIDANSLAITFVDKKRSVNGVETYILADQVLECSSRISPKETLALVSAITRTVAENHGASTVEAVAKAKNYIVENTGISEQLDPVALGKEVFSASPAMQAEYLKEVESAGIAETVKIDKDFAVKKGKSHKIKTDTGIEITFPVDYFESSEYIEFVNNPDGTISIQLKNIGSIINK</sequence>
<name>A0A212LY90_9FIRM</name>
<organism evidence="1">
    <name type="scientific">uncultured Sporomusa sp</name>
    <dbReference type="NCBI Taxonomy" id="307249"/>
    <lineage>
        <taxon>Bacteria</taxon>
        <taxon>Bacillati</taxon>
        <taxon>Bacillota</taxon>
        <taxon>Negativicutes</taxon>
        <taxon>Selenomonadales</taxon>
        <taxon>Sporomusaceae</taxon>
        <taxon>Sporomusa</taxon>
        <taxon>environmental samples</taxon>
    </lineage>
</organism>
<proteinExistence type="predicted"/>
<dbReference type="GO" id="GO:0009295">
    <property type="term" value="C:nucleoid"/>
    <property type="evidence" value="ECO:0007669"/>
    <property type="project" value="InterPro"/>
</dbReference>
<dbReference type="RefSeq" id="WP_288185200.1">
    <property type="nucleotide sequence ID" value="NZ_LT608335.1"/>
</dbReference>
<accession>A0A212LY90</accession>
<dbReference type="AlphaFoldDB" id="A0A212LY90"/>